<reference evidence="1 2" key="1">
    <citation type="submission" date="2021-04" db="EMBL/GenBank/DDBJ databases">
        <authorList>
            <person name="Bliznina A."/>
        </authorList>
    </citation>
    <scope>NUCLEOTIDE SEQUENCE [LARGE SCALE GENOMIC DNA]</scope>
</reference>
<keyword evidence="2" id="KW-1185">Reference proteome</keyword>
<accession>A0ABN7SPU6</accession>
<dbReference type="Proteomes" id="UP001158576">
    <property type="component" value="Chromosome XSR"/>
</dbReference>
<name>A0ABN7SPU6_OIKDI</name>
<gene>
    <name evidence="1" type="ORF">OKIOD_LOCUS8454</name>
</gene>
<dbReference type="EMBL" id="OU015569">
    <property type="protein sequence ID" value="CAG5100214.1"/>
    <property type="molecule type" value="Genomic_DNA"/>
</dbReference>
<sequence length="466" mass="54531">MDVVSRLAVETPHILEKILNFLDDKTIESMSEIHEWDFIDYPWPSLWQKRLLKKEELPLIMKDEFERIAHKQMCLSDYVVAKSICSYIKLKKPKVRHFYRNELPKLVYQSPDYPELVAVSDDFKLCLLDRRTLEKVHQCEEAEFVDIDFTMRIFEFIISAKLIDESRRIHFKIFTIENREIKKIPDCDFFLRNHFGKRLIIDDSTVASYNGNLIYLFPNHSMIESVVERESTELNDLYQTFVFSKNGGGRVFFDEKVRVDTVPFSYCVFGKYCFLEHTSHMNHNLRVKTSAFELSDDGSEWKQLDLSSFDDYFRVSPISIAPQMYEDESVLFHRTEKGVVSIDLFDFQKKTKTTLLKYKAEEDFRVAYLSGRYLVAHVANWFYVPQSKLKIWSVDELLEKKQSPNHYSPHYEAHVAHSIFSECSVIAGDTGFLVRNTAPIDLSFVEFYDFVGPALDVSALIGEAAS</sequence>
<evidence type="ECO:0000313" key="1">
    <source>
        <dbReference type="EMBL" id="CAG5100214.1"/>
    </source>
</evidence>
<proteinExistence type="predicted"/>
<evidence type="ECO:0000313" key="2">
    <source>
        <dbReference type="Proteomes" id="UP001158576"/>
    </source>
</evidence>
<protein>
    <submittedName>
        <fullName evidence="1">Oidioi.mRNA.OKI2018_I69.XSR.g16896.t1.cds</fullName>
    </submittedName>
</protein>
<organism evidence="1 2">
    <name type="scientific">Oikopleura dioica</name>
    <name type="common">Tunicate</name>
    <dbReference type="NCBI Taxonomy" id="34765"/>
    <lineage>
        <taxon>Eukaryota</taxon>
        <taxon>Metazoa</taxon>
        <taxon>Chordata</taxon>
        <taxon>Tunicata</taxon>
        <taxon>Appendicularia</taxon>
        <taxon>Copelata</taxon>
        <taxon>Oikopleuridae</taxon>
        <taxon>Oikopleura</taxon>
    </lineage>
</organism>